<keyword evidence="1" id="KW-0812">Transmembrane</keyword>
<dbReference type="OrthoDB" id="1412480at2"/>
<evidence type="ECO:0000313" key="2">
    <source>
        <dbReference type="EMBL" id="APG60414.1"/>
    </source>
</evidence>
<keyword evidence="1" id="KW-0472">Membrane</keyword>
<proteinExistence type="predicted"/>
<keyword evidence="1" id="KW-1133">Transmembrane helix</keyword>
<gene>
    <name evidence="2" type="ORF">LPB144_08345</name>
</gene>
<organism evidence="2 3">
    <name type="scientific">Christiangramia salexigens</name>
    <dbReference type="NCBI Taxonomy" id="1913577"/>
    <lineage>
        <taxon>Bacteria</taxon>
        <taxon>Pseudomonadati</taxon>
        <taxon>Bacteroidota</taxon>
        <taxon>Flavobacteriia</taxon>
        <taxon>Flavobacteriales</taxon>
        <taxon>Flavobacteriaceae</taxon>
        <taxon>Christiangramia</taxon>
    </lineage>
</organism>
<name>A0A1L3J5P3_9FLAO</name>
<evidence type="ECO:0008006" key="4">
    <source>
        <dbReference type="Google" id="ProtNLM"/>
    </source>
</evidence>
<evidence type="ECO:0000256" key="1">
    <source>
        <dbReference type="SAM" id="Phobius"/>
    </source>
</evidence>
<accession>A0A1L3J5P3</accession>
<reference evidence="2 3" key="1">
    <citation type="submission" date="2016-11" db="EMBL/GenBank/DDBJ databases">
        <title>Gramella sp. LPB0144 isolated from marine environment.</title>
        <authorList>
            <person name="Kim E."/>
            <person name="Yi H."/>
        </authorList>
    </citation>
    <scope>NUCLEOTIDE SEQUENCE [LARGE SCALE GENOMIC DNA]</scope>
    <source>
        <strain evidence="2 3">LPB0144</strain>
    </source>
</reference>
<keyword evidence="3" id="KW-1185">Reference proteome</keyword>
<dbReference type="AlphaFoldDB" id="A0A1L3J5P3"/>
<dbReference type="Proteomes" id="UP000182510">
    <property type="component" value="Chromosome"/>
</dbReference>
<feature type="transmembrane region" description="Helical" evidence="1">
    <location>
        <begin position="7"/>
        <end position="25"/>
    </location>
</feature>
<protein>
    <recommendedName>
        <fullName evidence="4">DUF748 domain-containing protein</fullName>
    </recommendedName>
</protein>
<sequence length="506" mass="57899">MKKAGKISLGVLAGVVILLISLIVINNYAESRIKKAIEGNLKKINASFTEVDVNLLRRNAQIIDPQINFKGKTLKVDTIQLTQIQIWDYIKDKKLIAGNLKISNPVVKIYNFKHEKDTTQNSGTPEFKKDILLKNVSVNGGSFQIFEKDSTNHRLYTKLRSIKMDEVRINSNTVKEAVPFDYDLILLKSDSIFYDLNAQQKMTLRDLQIENNKVTIKTFKLAPKYSKAEHQKTTKVEKDRYDLTIDEISMDSFTWNSDRDTIAIRNGFTELKRARLDIYRNKLKPDDLSPKPLYSEMLRKLPVKIALDSIRITKSNIKYEENIHADRETGVVEFSNLNANISNLTNIGLERKDFPKIRIRVNTDFMKSAPLSVDWSFNVSDPGDRFQISGQMGNLAAEEMNRFLKPAMNVQAKGEILNMYFNFAGNDDSASGDMKLEYKDFKVEVLKKDGSSKNKLVSTLANLIVSNKALNKKADYKEISVSRDKTRSFWNYLWKMIKSGALKAFL</sequence>
<evidence type="ECO:0000313" key="3">
    <source>
        <dbReference type="Proteomes" id="UP000182510"/>
    </source>
</evidence>
<dbReference type="STRING" id="1913577.LPB144_08345"/>
<dbReference type="KEGG" id="grl:LPB144_08345"/>
<dbReference type="EMBL" id="CP018153">
    <property type="protein sequence ID" value="APG60414.1"/>
    <property type="molecule type" value="Genomic_DNA"/>
</dbReference>
<dbReference type="RefSeq" id="WP_072553061.1">
    <property type="nucleotide sequence ID" value="NZ_CP018153.1"/>
</dbReference>